<dbReference type="EMBL" id="UXUI01011330">
    <property type="protein sequence ID" value="VDD96157.1"/>
    <property type="molecule type" value="Genomic_DNA"/>
</dbReference>
<dbReference type="AlphaFoldDB" id="A0A0N4VL62"/>
<evidence type="ECO:0000313" key="3">
    <source>
        <dbReference type="WBParaSite" id="EVEC_0001161501-mRNA-1"/>
    </source>
</evidence>
<dbReference type="WBParaSite" id="EVEC_0001161501-mRNA-1">
    <property type="protein sequence ID" value="EVEC_0001161501-mRNA-1"/>
    <property type="gene ID" value="EVEC_0001161501"/>
</dbReference>
<organism evidence="3">
    <name type="scientific">Enterobius vermicularis</name>
    <name type="common">Human pinworm</name>
    <dbReference type="NCBI Taxonomy" id="51028"/>
    <lineage>
        <taxon>Eukaryota</taxon>
        <taxon>Metazoa</taxon>
        <taxon>Ecdysozoa</taxon>
        <taxon>Nematoda</taxon>
        <taxon>Chromadorea</taxon>
        <taxon>Rhabditida</taxon>
        <taxon>Spirurina</taxon>
        <taxon>Oxyuridomorpha</taxon>
        <taxon>Oxyuroidea</taxon>
        <taxon>Oxyuridae</taxon>
        <taxon>Enterobius</taxon>
    </lineage>
</organism>
<name>A0A0N4VL62_ENTVE</name>
<sequence length="303" mass="34628">MNTSCDMYPSQQPEQQYVYEQQMPSTSYAGGYKPPSSYSYSYRNQAPGYDMRIPYPQNPTSSSGGNMLRAEAGLNYPSRPQLDRKMMNTHEWMKNHRFMNVAQEHCRPGSAVRDFRYFFQLMTPSVISRFTHMSAATDVSISSVQSLLSDVRRLEELVIERTTHSAVPSSSSSCVENIDPNRNLEYEQTATACLDNICNIIQESIANQDKNSLRSATDSLFIITKHSDFNVASECSLEALMRKLVDLITRLEPDRLEPDLAAIMERTLSAVSRMLAFDKMKKLMDKVCFFLRLMFEIFAFKIS</sequence>
<protein>
    <submittedName>
        <fullName evidence="3">NR LBD domain-containing protein</fullName>
    </submittedName>
</protein>
<reference evidence="1 2" key="2">
    <citation type="submission" date="2018-10" db="EMBL/GenBank/DDBJ databases">
        <authorList>
            <consortium name="Pathogen Informatics"/>
        </authorList>
    </citation>
    <scope>NUCLEOTIDE SEQUENCE [LARGE SCALE GENOMIC DNA]</scope>
</reference>
<reference evidence="3" key="1">
    <citation type="submission" date="2017-02" db="UniProtKB">
        <authorList>
            <consortium name="WormBaseParasite"/>
        </authorList>
    </citation>
    <scope>IDENTIFICATION</scope>
</reference>
<evidence type="ECO:0000313" key="2">
    <source>
        <dbReference type="Proteomes" id="UP000274131"/>
    </source>
</evidence>
<proteinExistence type="predicted"/>
<keyword evidence="2" id="KW-1185">Reference proteome</keyword>
<evidence type="ECO:0000313" key="1">
    <source>
        <dbReference type="EMBL" id="VDD96157.1"/>
    </source>
</evidence>
<accession>A0A0N4VL62</accession>
<gene>
    <name evidence="1" type="ORF">EVEC_LOCUS10908</name>
</gene>
<dbReference type="STRING" id="51028.A0A0N4VL62"/>
<dbReference type="Proteomes" id="UP000274131">
    <property type="component" value="Unassembled WGS sequence"/>
</dbReference>